<evidence type="ECO:0000313" key="3">
    <source>
        <dbReference type="Proteomes" id="UP001642540"/>
    </source>
</evidence>
<dbReference type="InterPro" id="IPR021986">
    <property type="entry name" value="Spherulin4"/>
</dbReference>
<dbReference type="PANTHER" id="PTHR35040">
    <property type="match status" value="1"/>
</dbReference>
<keyword evidence="1" id="KW-0732">Signal</keyword>
<evidence type="ECO:0008006" key="4">
    <source>
        <dbReference type="Google" id="ProtNLM"/>
    </source>
</evidence>
<feature type="chain" id="PRO_5046491912" description="Spherulin-4" evidence="1">
    <location>
        <begin position="28"/>
        <end position="259"/>
    </location>
</feature>
<name>A0ABP1RFP5_9HEXA</name>
<evidence type="ECO:0000313" key="2">
    <source>
        <dbReference type="EMBL" id="CAL8126560.1"/>
    </source>
</evidence>
<protein>
    <recommendedName>
        <fullName evidence="4">Spherulin-4</fullName>
    </recommendedName>
</protein>
<gene>
    <name evidence="2" type="ORF">ODALV1_LOCUS21454</name>
</gene>
<dbReference type="Pfam" id="PF12138">
    <property type="entry name" value="Spherulin4"/>
    <property type="match status" value="1"/>
</dbReference>
<reference evidence="2 3" key="1">
    <citation type="submission" date="2024-08" db="EMBL/GenBank/DDBJ databases">
        <authorList>
            <person name="Cucini C."/>
            <person name="Frati F."/>
        </authorList>
    </citation>
    <scope>NUCLEOTIDE SEQUENCE [LARGE SCALE GENOMIC DNA]</scope>
</reference>
<accession>A0ABP1RFP5</accession>
<proteinExistence type="predicted"/>
<dbReference type="EMBL" id="CAXLJM020000072">
    <property type="protein sequence ID" value="CAL8126560.1"/>
    <property type="molecule type" value="Genomic_DNA"/>
</dbReference>
<organism evidence="2 3">
    <name type="scientific">Orchesella dallaii</name>
    <dbReference type="NCBI Taxonomy" id="48710"/>
    <lineage>
        <taxon>Eukaryota</taxon>
        <taxon>Metazoa</taxon>
        <taxon>Ecdysozoa</taxon>
        <taxon>Arthropoda</taxon>
        <taxon>Hexapoda</taxon>
        <taxon>Collembola</taxon>
        <taxon>Entomobryomorpha</taxon>
        <taxon>Entomobryoidea</taxon>
        <taxon>Orchesellidae</taxon>
        <taxon>Orchesellinae</taxon>
        <taxon>Orchesella</taxon>
    </lineage>
</organism>
<dbReference type="Proteomes" id="UP001642540">
    <property type="component" value="Unassembled WGS sequence"/>
</dbReference>
<dbReference type="PANTHER" id="PTHR35040:SF9">
    <property type="entry name" value="4-LIKE CELL SURFACE PROTEIN, PUTATIVE (AFU_ORTHOLOGUE AFUA_4G14080)-RELATED"/>
    <property type="match status" value="1"/>
</dbReference>
<comment type="caution">
    <text evidence="2">The sequence shown here is derived from an EMBL/GenBank/DDBJ whole genome shotgun (WGS) entry which is preliminary data.</text>
</comment>
<feature type="signal peptide" evidence="1">
    <location>
        <begin position="1"/>
        <end position="27"/>
    </location>
</feature>
<keyword evidence="3" id="KW-1185">Reference proteome</keyword>
<evidence type="ECO:0000256" key="1">
    <source>
        <dbReference type="SAM" id="SignalP"/>
    </source>
</evidence>
<sequence length="259" mass="28513">MGLNMTLGARWLLFATLFASLLNNSNAVDSGSIIPLYIYPVTNSGGNAWQALFDAYRAHPINTWAIVNVNSGPGGRRKDANYINAIRDLHAAGIKTLGYVLTNYTRRSEAAVRADMDRWKQLYSPTGIFFDEMAYDDVNSKVQYYQNLNNYAKAQGYTYTVGNPGTRTIARYFNTVDNIVVFESDTGFPSTDLICSQDTNGKGRQSVSILPYNIGTLNTAAVTDAKACAGFIFVTNDSGNNPWDTLPGYLTQLFEVLKG</sequence>